<reference evidence="2" key="1">
    <citation type="submission" date="2023-01" db="EMBL/GenBank/DDBJ databases">
        <authorList>
            <person name="Van Ghelder C."/>
            <person name="Rancurel C."/>
        </authorList>
    </citation>
    <scope>NUCLEOTIDE SEQUENCE</scope>
    <source>
        <strain evidence="2">CNCM I-4278</strain>
    </source>
</reference>
<accession>A0A9W4U838</accession>
<evidence type="ECO:0000256" key="1">
    <source>
        <dbReference type="SAM" id="MobiDB-lite"/>
    </source>
</evidence>
<dbReference type="AlphaFoldDB" id="A0A9W4U838"/>
<evidence type="ECO:0000313" key="2">
    <source>
        <dbReference type="EMBL" id="CAI6330608.1"/>
    </source>
</evidence>
<proteinExistence type="predicted"/>
<comment type="caution">
    <text evidence="2">The sequence shown here is derived from an EMBL/GenBank/DDBJ whole genome shotgun (WGS) entry which is preliminary data.</text>
</comment>
<organism evidence="2 3">
    <name type="scientific">Periconia digitata</name>
    <dbReference type="NCBI Taxonomy" id="1303443"/>
    <lineage>
        <taxon>Eukaryota</taxon>
        <taxon>Fungi</taxon>
        <taxon>Dikarya</taxon>
        <taxon>Ascomycota</taxon>
        <taxon>Pezizomycotina</taxon>
        <taxon>Dothideomycetes</taxon>
        <taxon>Pleosporomycetidae</taxon>
        <taxon>Pleosporales</taxon>
        <taxon>Massarineae</taxon>
        <taxon>Periconiaceae</taxon>
        <taxon>Periconia</taxon>
    </lineage>
</organism>
<evidence type="ECO:0000313" key="3">
    <source>
        <dbReference type="Proteomes" id="UP001152607"/>
    </source>
</evidence>
<dbReference type="EMBL" id="CAOQHR010000002">
    <property type="protein sequence ID" value="CAI6330608.1"/>
    <property type="molecule type" value="Genomic_DNA"/>
</dbReference>
<feature type="region of interest" description="Disordered" evidence="1">
    <location>
        <begin position="87"/>
        <end position="129"/>
    </location>
</feature>
<sequence>MESFYAWLPADNEEPQLLGEDMFRVVAAAEGWVLDPSRSVRDFLSSIKRLGIDEGYIKPSSLNHSPSMSPCPARRTAAISVTSAVSEHPVDGESHDTANALDNTGLGRTENTGVVLDSSDKNDLDEDGSNNMAFEARQELRALPVDNRYGATEDSITAERPNRNSRLALTRVIREG</sequence>
<name>A0A9W4U838_9PLEO</name>
<protein>
    <submittedName>
        <fullName evidence="2">Uncharacterized protein</fullName>
    </submittedName>
</protein>
<dbReference type="Proteomes" id="UP001152607">
    <property type="component" value="Unassembled WGS sequence"/>
</dbReference>
<keyword evidence="3" id="KW-1185">Reference proteome</keyword>
<gene>
    <name evidence="2" type="ORF">PDIGIT_LOCUS4269</name>
</gene>